<dbReference type="GO" id="GO:1904680">
    <property type="term" value="F:peptide transmembrane transporter activity"/>
    <property type="evidence" value="ECO:0007669"/>
    <property type="project" value="TreeGrafter"/>
</dbReference>
<dbReference type="Pfam" id="PF00496">
    <property type="entry name" value="SBP_bac_5"/>
    <property type="match status" value="1"/>
</dbReference>
<feature type="domain" description="Solute-binding protein family 5" evidence="4">
    <location>
        <begin position="72"/>
        <end position="394"/>
    </location>
</feature>
<sequence length="503" mass="54919">MTLLGAGAAYGLLGAPTLCFAQAGGSRSLRVALDELPKQLDPLLYQTNPGYRTMLNIYDTLLTVDYAGDGALQPALAESWKRIDAQTIELTLRQGVVFHDGSPLTVDDVVFSFSNGRMFDPKSPGYGVAQQFLSTIKTVGAVDGKTIRVTSTVADPALELRLTAWGSQIVSKKAFEAAGGFAGFARKPVGTGPFSVVSLSPDAVQLKAFPEYWGGKPNIDTLTYSSSPELSSRIAGLASNDFDIITDVPADQFEAVTRDESLEIVGGTVASLRIVKFDTRNEVLKDVRVRQALALAVDRQAIVDALWQGKVDVPHGHQLPAYGPFYDASKPAYKYDPDQAKTLLDAAGYKGQAIPYRIRTAAYGPELATAQIVVSMWEQVGVKIDLQIVENFAQMMAYPGVGMRNGVDPVLVNDPLFGLWRSYDRSQKDVWSNEEFFALGDKLQSSVDLDERKQAFARMMEIFDTDPPGIILHTMGVFYGKKKTINWKPIPSVYMNFREASVA</sequence>
<accession>A0A1X7DTJ9</accession>
<gene>
    <name evidence="5" type="ORF">SAMN02982989_5812</name>
</gene>
<organism evidence="5 6">
    <name type="scientific">Xaviernesmea oryzae</name>
    <dbReference type="NCBI Taxonomy" id="464029"/>
    <lineage>
        <taxon>Bacteria</taxon>
        <taxon>Pseudomonadati</taxon>
        <taxon>Pseudomonadota</taxon>
        <taxon>Alphaproteobacteria</taxon>
        <taxon>Hyphomicrobiales</taxon>
        <taxon>Rhizobiaceae</taxon>
        <taxon>Rhizobium/Agrobacterium group</taxon>
        <taxon>Xaviernesmea</taxon>
    </lineage>
</organism>
<dbReference type="GO" id="GO:0030288">
    <property type="term" value="C:outer membrane-bounded periplasmic space"/>
    <property type="evidence" value="ECO:0007669"/>
    <property type="project" value="UniProtKB-ARBA"/>
</dbReference>
<evidence type="ECO:0000256" key="1">
    <source>
        <dbReference type="ARBA" id="ARBA00004418"/>
    </source>
</evidence>
<comment type="similarity">
    <text evidence="2">Belongs to the bacterial solute-binding protein 5 family.</text>
</comment>
<proteinExistence type="inferred from homology"/>
<dbReference type="PIRSF" id="PIRSF002741">
    <property type="entry name" value="MppA"/>
    <property type="match status" value="1"/>
</dbReference>
<dbReference type="STRING" id="464029.SAMN02982989_5812"/>
<dbReference type="Gene3D" id="3.10.105.10">
    <property type="entry name" value="Dipeptide-binding Protein, Domain 3"/>
    <property type="match status" value="1"/>
</dbReference>
<dbReference type="EMBL" id="FXAF01000003">
    <property type="protein sequence ID" value="SMF21012.1"/>
    <property type="molecule type" value="Genomic_DNA"/>
</dbReference>
<evidence type="ECO:0000313" key="5">
    <source>
        <dbReference type="EMBL" id="SMF21012.1"/>
    </source>
</evidence>
<dbReference type="GO" id="GO:0015833">
    <property type="term" value="P:peptide transport"/>
    <property type="evidence" value="ECO:0007669"/>
    <property type="project" value="TreeGrafter"/>
</dbReference>
<evidence type="ECO:0000256" key="2">
    <source>
        <dbReference type="ARBA" id="ARBA00005695"/>
    </source>
</evidence>
<protein>
    <submittedName>
        <fullName evidence="5">Peptide/nickel transport system substrate-binding protein</fullName>
    </submittedName>
</protein>
<dbReference type="RefSeq" id="WP_234811020.1">
    <property type="nucleotide sequence ID" value="NZ_FXAF01000003.1"/>
</dbReference>
<dbReference type="PANTHER" id="PTHR30290">
    <property type="entry name" value="PERIPLASMIC BINDING COMPONENT OF ABC TRANSPORTER"/>
    <property type="match status" value="1"/>
</dbReference>
<dbReference type="PANTHER" id="PTHR30290:SF38">
    <property type="entry name" value="D,D-DIPEPTIDE-BINDING PERIPLASMIC PROTEIN DDPA-RELATED"/>
    <property type="match status" value="1"/>
</dbReference>
<dbReference type="Proteomes" id="UP000192903">
    <property type="component" value="Unassembled WGS sequence"/>
</dbReference>
<dbReference type="GO" id="GO:0043190">
    <property type="term" value="C:ATP-binding cassette (ABC) transporter complex"/>
    <property type="evidence" value="ECO:0007669"/>
    <property type="project" value="InterPro"/>
</dbReference>
<dbReference type="InterPro" id="IPR030678">
    <property type="entry name" value="Peptide/Ni-bd"/>
</dbReference>
<dbReference type="InterPro" id="IPR039424">
    <property type="entry name" value="SBP_5"/>
</dbReference>
<evidence type="ECO:0000256" key="3">
    <source>
        <dbReference type="ARBA" id="ARBA00022729"/>
    </source>
</evidence>
<evidence type="ECO:0000313" key="6">
    <source>
        <dbReference type="Proteomes" id="UP000192903"/>
    </source>
</evidence>
<keyword evidence="6" id="KW-1185">Reference proteome</keyword>
<comment type="subcellular location">
    <subcellularLocation>
        <location evidence="1">Periplasm</location>
    </subcellularLocation>
</comment>
<evidence type="ECO:0000259" key="4">
    <source>
        <dbReference type="Pfam" id="PF00496"/>
    </source>
</evidence>
<dbReference type="Gene3D" id="3.40.190.10">
    <property type="entry name" value="Periplasmic binding protein-like II"/>
    <property type="match status" value="1"/>
</dbReference>
<dbReference type="InterPro" id="IPR000914">
    <property type="entry name" value="SBP_5_dom"/>
</dbReference>
<reference evidence="6" key="1">
    <citation type="submission" date="2017-04" db="EMBL/GenBank/DDBJ databases">
        <authorList>
            <person name="Varghese N."/>
            <person name="Submissions S."/>
        </authorList>
    </citation>
    <scope>NUCLEOTIDE SEQUENCE [LARGE SCALE GENOMIC DNA]</scope>
    <source>
        <strain evidence="6">B4P</strain>
    </source>
</reference>
<dbReference type="SUPFAM" id="SSF53850">
    <property type="entry name" value="Periplasmic binding protein-like II"/>
    <property type="match status" value="1"/>
</dbReference>
<dbReference type="Gene3D" id="3.90.76.10">
    <property type="entry name" value="Dipeptide-binding Protein, Domain 1"/>
    <property type="match status" value="1"/>
</dbReference>
<name>A0A1X7DTJ9_9HYPH</name>
<dbReference type="AlphaFoldDB" id="A0A1X7DTJ9"/>
<keyword evidence="3" id="KW-0732">Signal</keyword>